<dbReference type="EMBL" id="CAIIXF020000006">
    <property type="protein sequence ID" value="CAH1785645.1"/>
    <property type="molecule type" value="Genomic_DNA"/>
</dbReference>
<dbReference type="PANTHER" id="PTHR37916">
    <property type="entry name" value="CHITIN-BINDING TYPE-4 DOMAIN-CONTAINING PROTEIN"/>
    <property type="match status" value="1"/>
</dbReference>
<feature type="non-terminal residue" evidence="1">
    <location>
        <position position="1"/>
    </location>
</feature>
<dbReference type="PANTHER" id="PTHR37916:SF1">
    <property type="entry name" value="COPPER ACQUISITION FACTOR BIM1-LIKE DOMAIN-CONTAINING PROTEIN"/>
    <property type="match status" value="1"/>
</dbReference>
<dbReference type="OrthoDB" id="79252at2759"/>
<keyword evidence="2" id="KW-1185">Reference proteome</keyword>
<sequence length="161" mass="17516">KTIRKPSAAMKVLVLLVVICGAMAHLCLLSPLQRGTMNGINTAGATDCLLTTGPCGGRQPHGYPPLAFKAGSNQTVIFQKNLDHYNKTTPGYFSISFGPAQIALKEFSRVPDRGEPSLYVYTVNVTIPKKPDPFHTIQVVYVTNNTAAPPMFYQCADFQIN</sequence>
<reference evidence="1" key="1">
    <citation type="submission" date="2022-03" db="EMBL/GenBank/DDBJ databases">
        <authorList>
            <person name="Martin C."/>
        </authorList>
    </citation>
    <scope>NUCLEOTIDE SEQUENCE</scope>
</reference>
<accession>A0A8J1UCQ4</accession>
<name>A0A8J1UCQ4_OWEFU</name>
<dbReference type="Proteomes" id="UP000749559">
    <property type="component" value="Unassembled WGS sequence"/>
</dbReference>
<comment type="caution">
    <text evidence="1">The sequence shown here is derived from an EMBL/GenBank/DDBJ whole genome shotgun (WGS) entry which is preliminary data.</text>
</comment>
<gene>
    <name evidence="1" type="ORF">OFUS_LOCUS11667</name>
</gene>
<dbReference type="AlphaFoldDB" id="A0A8J1UCQ4"/>
<evidence type="ECO:0000313" key="1">
    <source>
        <dbReference type="EMBL" id="CAH1785645.1"/>
    </source>
</evidence>
<proteinExistence type="predicted"/>
<protein>
    <submittedName>
        <fullName evidence="1">Uncharacterized protein</fullName>
    </submittedName>
</protein>
<evidence type="ECO:0000313" key="2">
    <source>
        <dbReference type="Proteomes" id="UP000749559"/>
    </source>
</evidence>
<organism evidence="1 2">
    <name type="scientific">Owenia fusiformis</name>
    <name type="common">Polychaete worm</name>
    <dbReference type="NCBI Taxonomy" id="6347"/>
    <lineage>
        <taxon>Eukaryota</taxon>
        <taxon>Metazoa</taxon>
        <taxon>Spiralia</taxon>
        <taxon>Lophotrochozoa</taxon>
        <taxon>Annelida</taxon>
        <taxon>Polychaeta</taxon>
        <taxon>Sedentaria</taxon>
        <taxon>Canalipalpata</taxon>
        <taxon>Sabellida</taxon>
        <taxon>Oweniida</taxon>
        <taxon>Oweniidae</taxon>
        <taxon>Owenia</taxon>
    </lineage>
</organism>